<dbReference type="KEGG" id="pary:A4V02_07365"/>
<evidence type="ECO:0000256" key="8">
    <source>
        <dbReference type="ARBA" id="ARBA00023170"/>
    </source>
</evidence>
<evidence type="ECO:0000256" key="9">
    <source>
        <dbReference type="ARBA" id="ARBA00023237"/>
    </source>
</evidence>
<evidence type="ECO:0000256" key="5">
    <source>
        <dbReference type="ARBA" id="ARBA00022729"/>
    </source>
</evidence>
<evidence type="ECO:0000256" key="3">
    <source>
        <dbReference type="ARBA" id="ARBA00022452"/>
    </source>
</evidence>
<evidence type="ECO:0000256" key="7">
    <source>
        <dbReference type="ARBA" id="ARBA00023136"/>
    </source>
</evidence>
<name>A0A1B1S9T6_9BACT</name>
<evidence type="ECO:0000259" key="14">
    <source>
        <dbReference type="Pfam" id="PF07715"/>
    </source>
</evidence>
<dbReference type="Proteomes" id="UP000186351">
    <property type="component" value="Chromosome"/>
</dbReference>
<keyword evidence="4 10" id="KW-0812">Transmembrane</keyword>
<dbReference type="OrthoDB" id="9762903at2"/>
<dbReference type="GO" id="GO:0044718">
    <property type="term" value="P:siderophore transmembrane transport"/>
    <property type="evidence" value="ECO:0007669"/>
    <property type="project" value="TreeGrafter"/>
</dbReference>
<dbReference type="EMBL" id="CP015402">
    <property type="protein sequence ID" value="ANU63560.1"/>
    <property type="molecule type" value="Genomic_DNA"/>
</dbReference>
<dbReference type="Pfam" id="PF07715">
    <property type="entry name" value="Plug"/>
    <property type="match status" value="1"/>
</dbReference>
<keyword evidence="9 10" id="KW-0998">Cell outer membrane</keyword>
<dbReference type="GO" id="GO:0009279">
    <property type="term" value="C:cell outer membrane"/>
    <property type="evidence" value="ECO:0007669"/>
    <property type="project" value="UniProtKB-SubCell"/>
</dbReference>
<evidence type="ECO:0000256" key="1">
    <source>
        <dbReference type="ARBA" id="ARBA00004571"/>
    </source>
</evidence>
<dbReference type="PROSITE" id="PS52016">
    <property type="entry name" value="TONB_DEPENDENT_REC_3"/>
    <property type="match status" value="1"/>
</dbReference>
<accession>A0A1Z2XIW0</accession>
<dbReference type="STRING" id="1796646.A4V02_07365"/>
<evidence type="ECO:0000256" key="4">
    <source>
        <dbReference type="ARBA" id="ARBA00022692"/>
    </source>
</evidence>
<feature type="chain" id="PRO_5008529385" evidence="12">
    <location>
        <begin position="21"/>
        <end position="678"/>
    </location>
</feature>
<accession>A0A1B1S9T6</accession>
<dbReference type="GO" id="GO:0015344">
    <property type="term" value="F:siderophore uptake transmembrane transporter activity"/>
    <property type="evidence" value="ECO:0007669"/>
    <property type="project" value="TreeGrafter"/>
</dbReference>
<evidence type="ECO:0000313" key="15">
    <source>
        <dbReference type="EMBL" id="ANU63560.1"/>
    </source>
</evidence>
<keyword evidence="6 11" id="KW-0798">TonB box</keyword>
<dbReference type="InterPro" id="IPR000531">
    <property type="entry name" value="Beta-barrel_TonB"/>
</dbReference>
<keyword evidence="2 10" id="KW-0813">Transport</keyword>
<keyword evidence="8 15" id="KW-0675">Receptor</keyword>
<dbReference type="Gene3D" id="2.170.130.10">
    <property type="entry name" value="TonB-dependent receptor, plug domain"/>
    <property type="match status" value="1"/>
</dbReference>
<evidence type="ECO:0000256" key="6">
    <source>
        <dbReference type="ARBA" id="ARBA00023077"/>
    </source>
</evidence>
<keyword evidence="3 10" id="KW-1134">Transmembrane beta strand</keyword>
<dbReference type="InterPro" id="IPR036942">
    <property type="entry name" value="Beta-barrel_TonB_sf"/>
</dbReference>
<evidence type="ECO:0000256" key="2">
    <source>
        <dbReference type="ARBA" id="ARBA00022448"/>
    </source>
</evidence>
<evidence type="ECO:0000313" key="16">
    <source>
        <dbReference type="Proteomes" id="UP000186351"/>
    </source>
</evidence>
<comment type="subcellular location">
    <subcellularLocation>
        <location evidence="1 10">Cell outer membrane</location>
        <topology evidence="1 10">Multi-pass membrane protein</topology>
    </subcellularLocation>
</comment>
<reference evidence="16" key="1">
    <citation type="submission" date="2016-04" db="EMBL/GenBank/DDBJ databases">
        <title>Complete Genome Sequences of Twelve Strains of a Stable Defined Moderately Diverse Mouse Microbiota 2 (sDMDMm2).</title>
        <authorList>
            <person name="Uchimura Y."/>
            <person name="Wyss M."/>
            <person name="Brugiroux S."/>
            <person name="Limenitakis J.P."/>
            <person name="Stecher B."/>
            <person name="McCoy K.D."/>
            <person name="Macpherson A.J."/>
        </authorList>
    </citation>
    <scope>NUCLEOTIDE SEQUENCE [LARGE SCALE GENOMIC DNA]</scope>
    <source>
        <strain evidence="16">YL27</strain>
    </source>
</reference>
<dbReference type="SUPFAM" id="SSF56935">
    <property type="entry name" value="Porins"/>
    <property type="match status" value="1"/>
</dbReference>
<dbReference type="PANTHER" id="PTHR30069:SF29">
    <property type="entry name" value="HEMOGLOBIN AND HEMOGLOBIN-HAPTOGLOBIN-BINDING PROTEIN 1-RELATED"/>
    <property type="match status" value="1"/>
</dbReference>
<dbReference type="Gene3D" id="2.40.170.20">
    <property type="entry name" value="TonB-dependent receptor, beta-barrel domain"/>
    <property type="match status" value="1"/>
</dbReference>
<dbReference type="PANTHER" id="PTHR30069">
    <property type="entry name" value="TONB-DEPENDENT OUTER MEMBRANE RECEPTOR"/>
    <property type="match status" value="1"/>
</dbReference>
<keyword evidence="7 10" id="KW-0472">Membrane</keyword>
<gene>
    <name evidence="15" type="ORF">A4V02_07365</name>
</gene>
<feature type="signal peptide" evidence="12">
    <location>
        <begin position="1"/>
        <end position="20"/>
    </location>
</feature>
<feature type="domain" description="TonB-dependent receptor plug" evidence="14">
    <location>
        <begin position="38"/>
        <end position="141"/>
    </location>
</feature>
<keyword evidence="16" id="KW-1185">Reference proteome</keyword>
<dbReference type="AlphaFoldDB" id="A0A1B1S9T6"/>
<organism evidence="15 16">
    <name type="scientific">Muribaculum intestinale</name>
    <dbReference type="NCBI Taxonomy" id="1796646"/>
    <lineage>
        <taxon>Bacteria</taxon>
        <taxon>Pseudomonadati</taxon>
        <taxon>Bacteroidota</taxon>
        <taxon>Bacteroidia</taxon>
        <taxon>Bacteroidales</taxon>
        <taxon>Muribaculaceae</taxon>
        <taxon>Muribaculum</taxon>
    </lineage>
</organism>
<feature type="domain" description="TonB-dependent receptor-like beta-barrel" evidence="13">
    <location>
        <begin position="172"/>
        <end position="646"/>
    </location>
</feature>
<proteinExistence type="inferred from homology"/>
<sequence>MNSKGLLLLTAMSIATPAIAQKTYRLGEVIYTAKRPMKDIGIQKTVLDSSMLKENIALSMADVLTFNSSIFVKSHGRATLSTVAFRGTSPSHTQVTWNGMRINSPMLGMTDFSTIPSFFIDRASLLHGTSSVNETGGGLGGLVKLATSSDINDGLGLQYVQGIGSFSTFDEFARVTYGSDKWKVSTRAVYSSSPNDYTYINHDKKLNIYDDNHNIISQYHPKERNRNASFKDFHLLQEVYYNTLHGDHFGMNAWYTSSNRELPLLTTDYGESDFENRQREQTIRGILSWNHIRSSWKAGVKGGYIHTWMAYDYRRETANDNWTTMTRSRSHINTFYAQAEGEYTPSRKWYFTANLSAHQQFVRSEDRNIQLQDANRAIIGYDKGRIELSGAVSAKWQPCERLGMSAVMREDMYGSTWAPLIPAFFIDGIVSHTGNIMLKGSISRNYRFPTLNDLYFLPGGNPDLKSEHGFSYDLGATFSTGKPGVFSIDGGATWFDSHISDWIIWLPTTKGFFSPRNVKKVHAYGIETKINIGIQPIKDWHLDLNASYSWTPSINEGDKMSDADRSVGKQLPYVPRHSASLTGRLSWHSWAFLYKWVYYSRRFTMSSNEYTLTGHLPEYFMNNISLEKSFSFRPADLSLKLAVNNLFNEDYLSVLSHPMPGINFEFFISITPKLPSKK</sequence>
<protein>
    <submittedName>
        <fullName evidence="15">TonB-dependent receptor</fullName>
    </submittedName>
</protein>
<comment type="similarity">
    <text evidence="10 11">Belongs to the TonB-dependent receptor family.</text>
</comment>
<dbReference type="Pfam" id="PF00593">
    <property type="entry name" value="TonB_dep_Rec_b-barrel"/>
    <property type="match status" value="1"/>
</dbReference>
<evidence type="ECO:0000256" key="10">
    <source>
        <dbReference type="PROSITE-ProRule" id="PRU01360"/>
    </source>
</evidence>
<dbReference type="InterPro" id="IPR037066">
    <property type="entry name" value="Plug_dom_sf"/>
</dbReference>
<evidence type="ECO:0000259" key="13">
    <source>
        <dbReference type="Pfam" id="PF00593"/>
    </source>
</evidence>
<keyword evidence="5 12" id="KW-0732">Signal</keyword>
<evidence type="ECO:0000256" key="11">
    <source>
        <dbReference type="RuleBase" id="RU003357"/>
    </source>
</evidence>
<dbReference type="InterPro" id="IPR039426">
    <property type="entry name" value="TonB-dep_rcpt-like"/>
</dbReference>
<evidence type="ECO:0000256" key="12">
    <source>
        <dbReference type="SAM" id="SignalP"/>
    </source>
</evidence>
<dbReference type="InterPro" id="IPR012910">
    <property type="entry name" value="Plug_dom"/>
</dbReference>